<evidence type="ECO:0000313" key="4">
    <source>
        <dbReference type="Proteomes" id="UP000625316"/>
    </source>
</evidence>
<feature type="compositionally biased region" description="Low complexity" evidence="1">
    <location>
        <begin position="105"/>
        <end position="120"/>
    </location>
</feature>
<evidence type="ECO:0000256" key="2">
    <source>
        <dbReference type="SAM" id="Phobius"/>
    </source>
</evidence>
<proteinExistence type="predicted"/>
<comment type="caution">
    <text evidence="3">The sequence shown here is derived from an EMBL/GenBank/DDBJ whole genome shotgun (WGS) entry which is preliminary data.</text>
</comment>
<name>A0A928VP25_9CYAN</name>
<reference evidence="3" key="1">
    <citation type="submission" date="2020-10" db="EMBL/GenBank/DDBJ databases">
        <authorList>
            <person name="Castelo-Branco R."/>
            <person name="Eusebio N."/>
            <person name="Adriana R."/>
            <person name="Vieira A."/>
            <person name="Brugerolle De Fraissinette N."/>
            <person name="Rezende De Castro R."/>
            <person name="Schneider M.P."/>
            <person name="Vasconcelos V."/>
            <person name="Leao P.N."/>
        </authorList>
    </citation>
    <scope>NUCLEOTIDE SEQUENCE</scope>
    <source>
        <strain evidence="3">LEGE 11480</strain>
    </source>
</reference>
<protein>
    <recommendedName>
        <fullName evidence="5">Lipopolysaccharide assembly protein A domain-containing protein</fullName>
    </recommendedName>
</protein>
<organism evidence="3 4">
    <name type="scientific">Romeriopsis navalis LEGE 11480</name>
    <dbReference type="NCBI Taxonomy" id="2777977"/>
    <lineage>
        <taxon>Bacteria</taxon>
        <taxon>Bacillati</taxon>
        <taxon>Cyanobacteriota</taxon>
        <taxon>Cyanophyceae</taxon>
        <taxon>Leptolyngbyales</taxon>
        <taxon>Leptolyngbyaceae</taxon>
        <taxon>Romeriopsis</taxon>
        <taxon>Romeriopsis navalis</taxon>
    </lineage>
</organism>
<keyword evidence="2" id="KW-1133">Transmembrane helix</keyword>
<gene>
    <name evidence="3" type="ORF">IQ266_06635</name>
</gene>
<dbReference type="EMBL" id="JADEXQ010000016">
    <property type="protein sequence ID" value="MBE9029439.1"/>
    <property type="molecule type" value="Genomic_DNA"/>
</dbReference>
<keyword evidence="2" id="KW-0472">Membrane</keyword>
<dbReference type="AlphaFoldDB" id="A0A928VP25"/>
<dbReference type="Proteomes" id="UP000625316">
    <property type="component" value="Unassembled WGS sequence"/>
</dbReference>
<evidence type="ECO:0000313" key="3">
    <source>
        <dbReference type="EMBL" id="MBE9029439.1"/>
    </source>
</evidence>
<dbReference type="RefSeq" id="WP_264324257.1">
    <property type="nucleotide sequence ID" value="NZ_JADEXQ010000016.1"/>
</dbReference>
<keyword evidence="2" id="KW-0812">Transmembrane</keyword>
<evidence type="ECO:0000256" key="1">
    <source>
        <dbReference type="SAM" id="MobiDB-lite"/>
    </source>
</evidence>
<feature type="region of interest" description="Disordered" evidence="1">
    <location>
        <begin position="77"/>
        <end position="147"/>
    </location>
</feature>
<accession>A0A928VP25</accession>
<evidence type="ECO:0008006" key="5">
    <source>
        <dbReference type="Google" id="ProtNLM"/>
    </source>
</evidence>
<keyword evidence="4" id="KW-1185">Reference proteome</keyword>
<sequence length="147" mass="16074">MALLRLIVLLLLIAVFAALAVQNTVLYPLVILGQKTISLPLWSWLLGALVLGGLTSIFLSGLIQWTAFWSRRHERKVMRSVPAGAPRAKGWGFGRKSSPDQVETSPNAASPRPAAQNAAYQPPPPPKEVVDADFRVIRPPSRSLEDE</sequence>
<feature type="transmembrane region" description="Helical" evidence="2">
    <location>
        <begin position="44"/>
        <end position="69"/>
    </location>
</feature>